<dbReference type="Proteomes" id="UP000824070">
    <property type="component" value="Unassembled WGS sequence"/>
</dbReference>
<reference evidence="1" key="1">
    <citation type="submission" date="2020-10" db="EMBL/GenBank/DDBJ databases">
        <authorList>
            <person name="Gilroy R."/>
        </authorList>
    </citation>
    <scope>NUCLEOTIDE SEQUENCE</scope>
    <source>
        <strain evidence="1">ChiGjej1B1-22543</strain>
    </source>
</reference>
<organism evidence="1 2">
    <name type="scientific">Candidatus Alloenteromonas pullicola</name>
    <dbReference type="NCBI Taxonomy" id="2840784"/>
    <lineage>
        <taxon>Bacteria</taxon>
        <taxon>Bacillati</taxon>
        <taxon>Bacillota</taxon>
        <taxon>Bacillota incertae sedis</taxon>
        <taxon>Candidatus Alloenteromonas</taxon>
    </lineage>
</organism>
<protein>
    <submittedName>
        <fullName evidence="1">Uncharacterized protein</fullName>
    </submittedName>
</protein>
<gene>
    <name evidence="1" type="ORF">IAC52_02295</name>
</gene>
<proteinExistence type="predicted"/>
<reference evidence="1" key="2">
    <citation type="journal article" date="2021" name="PeerJ">
        <title>Extensive microbial diversity within the chicken gut microbiome revealed by metagenomics and culture.</title>
        <authorList>
            <person name="Gilroy R."/>
            <person name="Ravi A."/>
            <person name="Getino M."/>
            <person name="Pursley I."/>
            <person name="Horton D.L."/>
            <person name="Alikhan N.F."/>
            <person name="Baker D."/>
            <person name="Gharbi K."/>
            <person name="Hall N."/>
            <person name="Watson M."/>
            <person name="Adriaenssens E.M."/>
            <person name="Foster-Nyarko E."/>
            <person name="Jarju S."/>
            <person name="Secka A."/>
            <person name="Antonio M."/>
            <person name="Oren A."/>
            <person name="Chaudhuri R.R."/>
            <person name="La Ragione R."/>
            <person name="Hildebrand F."/>
            <person name="Pallen M.J."/>
        </authorList>
    </citation>
    <scope>NUCLEOTIDE SEQUENCE</scope>
    <source>
        <strain evidence="1">ChiGjej1B1-22543</strain>
    </source>
</reference>
<dbReference type="AlphaFoldDB" id="A0A9D1LNI6"/>
<sequence length="280" mass="30923">MVLKAKDSDFKLQRDITGEDPLRLIGMISADLAAEAPIAFKRDLLGLIECLGRIVDVSILSPRLRYPTPTTPLVYLCLSIGQDGALYARLDNYFKTDNYLSFDAGINFYNALIRRLSIALDAPYLSRIFLRNPSPTTGLSYVGASGNLLGAKVHFSVSQRARLAENNSICLLKARVEIEEIPDSTMAFGLLLLNTKRIKRSQRYVIDPNGKKTASRCYELSYPTASLGPFHRADVGLIIQARGKSTELSDDGKTMRLKGDFAQLTLPLSVNLCFPDIASK</sequence>
<name>A0A9D1LNI6_9FIRM</name>
<dbReference type="EMBL" id="DVMV01000015">
    <property type="protein sequence ID" value="HIU45108.1"/>
    <property type="molecule type" value="Genomic_DNA"/>
</dbReference>
<evidence type="ECO:0000313" key="2">
    <source>
        <dbReference type="Proteomes" id="UP000824070"/>
    </source>
</evidence>
<comment type="caution">
    <text evidence="1">The sequence shown here is derived from an EMBL/GenBank/DDBJ whole genome shotgun (WGS) entry which is preliminary data.</text>
</comment>
<accession>A0A9D1LNI6</accession>
<evidence type="ECO:0000313" key="1">
    <source>
        <dbReference type="EMBL" id="HIU45108.1"/>
    </source>
</evidence>